<reference evidence="7 8" key="1">
    <citation type="submission" date="2014-07" db="EMBL/GenBank/DDBJ databases">
        <title>Comparative genomic insights into amoeba endosymbionts belonging to the families of Holosporaceae and Candidatus Midichloriaceae within Rickettsiales.</title>
        <authorList>
            <person name="Wang Z."/>
            <person name="Wu M."/>
        </authorList>
    </citation>
    <scope>NUCLEOTIDE SEQUENCE [LARGE SCALE GENOMIC DNA]</scope>
    <source>
        <strain evidence="7">PRA3</strain>
    </source>
</reference>
<evidence type="ECO:0000256" key="4">
    <source>
        <dbReference type="ARBA" id="ARBA00023136"/>
    </source>
</evidence>
<dbReference type="OrthoDB" id="9798343at2"/>
<evidence type="ECO:0000313" key="7">
    <source>
        <dbReference type="EMBL" id="AIK96922.1"/>
    </source>
</evidence>
<keyword evidence="3 5" id="KW-1133">Transmembrane helix</keyword>
<keyword evidence="8" id="KW-1185">Reference proteome</keyword>
<evidence type="ECO:0000256" key="1">
    <source>
        <dbReference type="ARBA" id="ARBA00004370"/>
    </source>
</evidence>
<dbReference type="AlphaFoldDB" id="A0A077AUU6"/>
<feature type="domain" description="HemY N-terminal" evidence="6">
    <location>
        <begin position="32"/>
        <end position="135"/>
    </location>
</feature>
<dbReference type="KEGG" id="paca:ID47_09570"/>
<keyword evidence="2 5" id="KW-0812">Transmembrane</keyword>
<gene>
    <name evidence="7" type="ORF">ID47_09570</name>
</gene>
<dbReference type="EMBL" id="CP008941">
    <property type="protein sequence ID" value="AIK96922.1"/>
    <property type="molecule type" value="Genomic_DNA"/>
</dbReference>
<accession>A0A077AUU6</accession>
<evidence type="ECO:0000256" key="5">
    <source>
        <dbReference type="SAM" id="Phobius"/>
    </source>
</evidence>
<dbReference type="Pfam" id="PF07219">
    <property type="entry name" value="HemY_N"/>
    <property type="match status" value="1"/>
</dbReference>
<dbReference type="InterPro" id="IPR010817">
    <property type="entry name" value="HemY_N"/>
</dbReference>
<evidence type="ECO:0000313" key="8">
    <source>
        <dbReference type="Proteomes" id="UP000028926"/>
    </source>
</evidence>
<dbReference type="GO" id="GO:0016020">
    <property type="term" value="C:membrane"/>
    <property type="evidence" value="ECO:0007669"/>
    <property type="project" value="UniProtKB-SubCell"/>
</dbReference>
<dbReference type="Gene3D" id="1.25.40.10">
    <property type="entry name" value="Tetratricopeptide repeat domain"/>
    <property type="match status" value="1"/>
</dbReference>
<evidence type="ECO:0000259" key="6">
    <source>
        <dbReference type="Pfam" id="PF07219"/>
    </source>
</evidence>
<dbReference type="STRING" id="91604.ID47_09570"/>
<evidence type="ECO:0000256" key="3">
    <source>
        <dbReference type="ARBA" id="ARBA00022989"/>
    </source>
</evidence>
<dbReference type="RefSeq" id="WP_038465746.1">
    <property type="nucleotide sequence ID" value="NZ_CP008941.1"/>
</dbReference>
<comment type="subcellular location">
    <subcellularLocation>
        <location evidence="1">Membrane</location>
    </subcellularLocation>
</comment>
<sequence length="444" mass="50686">MKRAWLSLLFLILKLALAGILVAVAYYLPGEGNTQLRFVDYIIDIKTGALAAGCVAVIILTFYVFKFLAWVKQLPVKLKQQLQERRLRRAKECLLESYIAMSSGELDVALDMATKSKGLDKADVFHDIFEAQALFMAGEFEQAELKFDKLRHCKKTKFLGLRGLISMRKKQNRQEETRLLLIEALKDRPHSVWVLKELLDHNLKHLEFDKANTVVEQLRITGHLDKQKSHRYQALVAWLRALQAKRSGDQSAFETYAHQSLKLDPKLTAATLELAQYYQGQGQSSKCIKTLERGYENLPHLDYLGVFQAVFSQETTLDQYRLVENIIGKKLDHRASHVILATLAIAAKLWGQARLHINILNERPTQLVYSLLADLERAEHPNHSQTISDYLKLAVQGMPEGEWVCHNCHTTQLSWNVFCPSCQAFDQITWETQAMPTSSIALIK</sequence>
<dbReference type="HOGENOM" id="CLU_028454_0_0_5"/>
<organism evidence="7 8">
    <name type="scientific">Candidatus Odyssella acanthamoebae</name>
    <dbReference type="NCBI Taxonomy" id="91604"/>
    <lineage>
        <taxon>Bacteria</taxon>
        <taxon>Pseudomonadati</taxon>
        <taxon>Pseudomonadota</taxon>
        <taxon>Alphaproteobacteria</taxon>
        <taxon>Holosporales</taxon>
        <taxon>Candidatus Paracaedibacteraceae</taxon>
        <taxon>Candidatus Odyssella</taxon>
    </lineage>
</organism>
<name>A0A077AUU6_9PROT</name>
<dbReference type="InterPro" id="IPR011990">
    <property type="entry name" value="TPR-like_helical_dom_sf"/>
</dbReference>
<protein>
    <recommendedName>
        <fullName evidence="6">HemY N-terminal domain-containing protein</fullName>
    </recommendedName>
</protein>
<proteinExistence type="predicted"/>
<dbReference type="SUPFAM" id="SSF48452">
    <property type="entry name" value="TPR-like"/>
    <property type="match status" value="1"/>
</dbReference>
<dbReference type="eggNOG" id="COG3898">
    <property type="taxonomic scope" value="Bacteria"/>
</dbReference>
<keyword evidence="4 5" id="KW-0472">Membrane</keyword>
<feature type="transmembrane region" description="Helical" evidence="5">
    <location>
        <begin position="49"/>
        <end position="71"/>
    </location>
</feature>
<dbReference type="Proteomes" id="UP000028926">
    <property type="component" value="Chromosome"/>
</dbReference>
<evidence type="ECO:0000256" key="2">
    <source>
        <dbReference type="ARBA" id="ARBA00022692"/>
    </source>
</evidence>